<feature type="compositionally biased region" description="Low complexity" evidence="1">
    <location>
        <begin position="323"/>
        <end position="336"/>
    </location>
</feature>
<feature type="compositionally biased region" description="Pro residues" evidence="1">
    <location>
        <begin position="403"/>
        <end position="424"/>
    </location>
</feature>
<dbReference type="EMBL" id="VSRR010016521">
    <property type="protein sequence ID" value="MPC59386.1"/>
    <property type="molecule type" value="Genomic_DNA"/>
</dbReference>
<comment type="caution">
    <text evidence="2">The sequence shown here is derived from an EMBL/GenBank/DDBJ whole genome shotgun (WGS) entry which is preliminary data.</text>
</comment>
<reference evidence="2 3" key="1">
    <citation type="submission" date="2019-05" db="EMBL/GenBank/DDBJ databases">
        <title>Another draft genome of Portunus trituberculatus and its Hox gene families provides insights of decapod evolution.</title>
        <authorList>
            <person name="Jeong J.-H."/>
            <person name="Song I."/>
            <person name="Kim S."/>
            <person name="Choi T."/>
            <person name="Kim D."/>
            <person name="Ryu S."/>
            <person name="Kim W."/>
        </authorList>
    </citation>
    <scope>NUCLEOTIDE SEQUENCE [LARGE SCALE GENOMIC DNA]</scope>
    <source>
        <tissue evidence="2">Muscle</tissue>
    </source>
</reference>
<dbReference type="Proteomes" id="UP000324222">
    <property type="component" value="Unassembled WGS sequence"/>
</dbReference>
<keyword evidence="3" id="KW-1185">Reference proteome</keyword>
<evidence type="ECO:0000256" key="1">
    <source>
        <dbReference type="SAM" id="MobiDB-lite"/>
    </source>
</evidence>
<evidence type="ECO:0000313" key="3">
    <source>
        <dbReference type="Proteomes" id="UP000324222"/>
    </source>
</evidence>
<protein>
    <submittedName>
        <fullName evidence="2">Uncharacterized protein</fullName>
    </submittedName>
</protein>
<proteinExistence type="predicted"/>
<evidence type="ECO:0000313" key="2">
    <source>
        <dbReference type="EMBL" id="MPC59386.1"/>
    </source>
</evidence>
<sequence length="424" mass="46680">MMRKGHRSLVNLYHALKFFSFVRKNNDVPFIVKLGVFEAALRSPLLYELESWVGADVKSVIKLYDCAMKEMLGVRKTTPNLMWTERNAMNDDPLAFAIRSVISLNTNVCRTIQRMKHDNISDMSVLLRNVHDAINNANTSRCNTYKEINPYLELQDIYRERHAINDLLRISFTNLRLSGHNLAIETGRWNKRGRGRLPVEECVCVCGLVQLEGHVVLQKNMADWLVLSQLAHCGRSSHDDSTRKAIRLSRGGSCPSFRAVTFLQGTGVTTACFIHHAATVRPVLPQAQRSPRREGQTHPHSGHRILASCSLGLRQREQKASRHGSSYSSSHSQHNSGLRLHCSSVSSKLPPPPPTYWPPSPPPAPTWAAGPAGPLPGPPWPLDGPPRRAVPAAAEGGGGPLAPGRPPPGEGPPPPGPPLPSRLP</sequence>
<accession>A0A5B7GPC6</accession>
<name>A0A5B7GPC6_PORTR</name>
<feature type="region of interest" description="Disordered" evidence="1">
    <location>
        <begin position="284"/>
        <end position="424"/>
    </location>
</feature>
<dbReference type="AlphaFoldDB" id="A0A5B7GPC6"/>
<organism evidence="2 3">
    <name type="scientific">Portunus trituberculatus</name>
    <name type="common">Swimming crab</name>
    <name type="synonym">Neptunus trituberculatus</name>
    <dbReference type="NCBI Taxonomy" id="210409"/>
    <lineage>
        <taxon>Eukaryota</taxon>
        <taxon>Metazoa</taxon>
        <taxon>Ecdysozoa</taxon>
        <taxon>Arthropoda</taxon>
        <taxon>Crustacea</taxon>
        <taxon>Multicrustacea</taxon>
        <taxon>Malacostraca</taxon>
        <taxon>Eumalacostraca</taxon>
        <taxon>Eucarida</taxon>
        <taxon>Decapoda</taxon>
        <taxon>Pleocyemata</taxon>
        <taxon>Brachyura</taxon>
        <taxon>Eubrachyura</taxon>
        <taxon>Portunoidea</taxon>
        <taxon>Portunidae</taxon>
        <taxon>Portuninae</taxon>
        <taxon>Portunus</taxon>
    </lineage>
</organism>
<feature type="compositionally biased region" description="Pro residues" evidence="1">
    <location>
        <begin position="349"/>
        <end position="365"/>
    </location>
</feature>
<gene>
    <name evidence="2" type="ORF">E2C01_053405</name>
</gene>
<feature type="compositionally biased region" description="Pro residues" evidence="1">
    <location>
        <begin position="373"/>
        <end position="384"/>
    </location>
</feature>
<dbReference type="OrthoDB" id="6378859at2759"/>